<comment type="catalytic activity">
    <reaction evidence="7 8">
        <text>cytidine(34) in tRNA(Ile2) + L-lysine + ATP = lysidine(34) in tRNA(Ile2) + AMP + diphosphate + H(+)</text>
        <dbReference type="Rhea" id="RHEA:43744"/>
        <dbReference type="Rhea" id="RHEA-COMP:10625"/>
        <dbReference type="Rhea" id="RHEA-COMP:10670"/>
        <dbReference type="ChEBI" id="CHEBI:15378"/>
        <dbReference type="ChEBI" id="CHEBI:30616"/>
        <dbReference type="ChEBI" id="CHEBI:32551"/>
        <dbReference type="ChEBI" id="CHEBI:33019"/>
        <dbReference type="ChEBI" id="CHEBI:82748"/>
        <dbReference type="ChEBI" id="CHEBI:83665"/>
        <dbReference type="ChEBI" id="CHEBI:456215"/>
        <dbReference type="EC" id="6.3.4.19"/>
    </reaction>
</comment>
<dbReference type="GO" id="GO:0005737">
    <property type="term" value="C:cytoplasm"/>
    <property type="evidence" value="ECO:0007669"/>
    <property type="project" value="UniProtKB-SubCell"/>
</dbReference>
<gene>
    <name evidence="8" type="primary">tilS</name>
    <name evidence="10" type="ORF">BS640_19235</name>
</gene>
<dbReference type="NCBIfam" id="TIGR02433">
    <property type="entry name" value="lysidine_TilS_C"/>
    <property type="match status" value="1"/>
</dbReference>
<dbReference type="GO" id="GO:0032267">
    <property type="term" value="F:tRNA(Ile)-lysidine synthase activity"/>
    <property type="evidence" value="ECO:0007669"/>
    <property type="project" value="UniProtKB-EC"/>
</dbReference>
<dbReference type="NCBIfam" id="TIGR02432">
    <property type="entry name" value="lysidine_TilS_N"/>
    <property type="match status" value="1"/>
</dbReference>
<dbReference type="GO" id="GO:0006400">
    <property type="term" value="P:tRNA modification"/>
    <property type="evidence" value="ECO:0007669"/>
    <property type="project" value="UniProtKB-UniRule"/>
</dbReference>
<dbReference type="InterPro" id="IPR012094">
    <property type="entry name" value="tRNA_Ile_lys_synt"/>
</dbReference>
<organism evidence="10 11">
    <name type="scientific">Rouxiella badensis</name>
    <dbReference type="NCBI Taxonomy" id="1646377"/>
    <lineage>
        <taxon>Bacteria</taxon>
        <taxon>Pseudomonadati</taxon>
        <taxon>Pseudomonadota</taxon>
        <taxon>Gammaproteobacteria</taxon>
        <taxon>Enterobacterales</taxon>
        <taxon>Yersiniaceae</taxon>
        <taxon>Rouxiella</taxon>
    </lineage>
</organism>
<keyword evidence="6 8" id="KW-0067">ATP-binding</keyword>
<dbReference type="NCBIfam" id="NF007942">
    <property type="entry name" value="PRK10660.1"/>
    <property type="match status" value="1"/>
</dbReference>
<sequence>MLPEHLVKQLGDRRRLCVAFSGGLDSTVLLHALVQLRASILPDLQLRAIHVNHGLSAFANRWTASCQAHCQRWQVEFLPLFVTVDASQGGIEAAARNARYQALTQNLHSGETLLTAQHLNDQCETFILALKRGSGPAGLSSMGERAKVGGFPLLRPLLSLPREALEAYAGQHQLSWIDDDSNQDTRFDRNFLRLEVLPLLYQRWPHFAAATARSAGLCAEQESLLDELLQEDLDSLTDAQGSLSVSGLEPLSESRRFALLRRWLAGCGAKMPSREQLQRMWDEVAVSRADAEPQMRLGAFSLRRFRQRLYWLPPMQALKQTVIPWTGEGILNLPDNLGHLTFASQTDEGLSIRKPRDDETMSIRFYARGEVHKVGRDRSRQMKKLWQELDVPPWERDRIPLVFYNELPIAAAGLFITHDALTTGPQEAVWSLLWQK</sequence>
<dbReference type="SUPFAM" id="SSF56037">
    <property type="entry name" value="PheT/TilS domain"/>
    <property type="match status" value="1"/>
</dbReference>
<dbReference type="Gene3D" id="1.20.59.20">
    <property type="match status" value="1"/>
</dbReference>
<evidence type="ECO:0000256" key="4">
    <source>
        <dbReference type="ARBA" id="ARBA00022694"/>
    </source>
</evidence>
<evidence type="ECO:0000256" key="6">
    <source>
        <dbReference type="ARBA" id="ARBA00022840"/>
    </source>
</evidence>
<dbReference type="Pfam" id="PF09179">
    <property type="entry name" value="TilS"/>
    <property type="match status" value="1"/>
</dbReference>
<dbReference type="SUPFAM" id="SSF82829">
    <property type="entry name" value="MesJ substrate recognition domain-like"/>
    <property type="match status" value="1"/>
</dbReference>
<dbReference type="PANTHER" id="PTHR43033">
    <property type="entry name" value="TRNA(ILE)-LYSIDINE SYNTHASE-RELATED"/>
    <property type="match status" value="1"/>
</dbReference>
<protein>
    <recommendedName>
        <fullName evidence="8">tRNA(Ile)-lysidine synthase</fullName>
        <ecNumber evidence="8">6.3.4.19</ecNumber>
    </recommendedName>
    <alternativeName>
        <fullName evidence="8">tRNA(Ile)-2-lysyl-cytidine synthase</fullName>
    </alternativeName>
    <alternativeName>
        <fullName evidence="8">tRNA(Ile)-lysidine synthetase</fullName>
    </alternativeName>
</protein>
<dbReference type="PANTHER" id="PTHR43033:SF1">
    <property type="entry name" value="TRNA(ILE)-LYSIDINE SYNTHASE-RELATED"/>
    <property type="match status" value="1"/>
</dbReference>
<dbReference type="CDD" id="cd01992">
    <property type="entry name" value="TilS_N"/>
    <property type="match status" value="1"/>
</dbReference>
<evidence type="ECO:0000313" key="10">
    <source>
        <dbReference type="EMBL" id="ORJ23841.1"/>
    </source>
</evidence>
<evidence type="ECO:0000256" key="5">
    <source>
        <dbReference type="ARBA" id="ARBA00022741"/>
    </source>
</evidence>
<reference evidence="10 11" key="1">
    <citation type="journal article" date="2017" name="Int. J. Syst. Evol. Microbiol.">
        <title>Rouxiella badensis sp. nov. and Rouxiella silvae sp. nov. isolated from peat bog soil in Germany and emendation of the genus description.</title>
        <authorList>
            <person name="Le Fleche-Mateos A."/>
            <person name="Kugler J.H."/>
            <person name="Hansen S.H."/>
            <person name="Syldatk C."/>
            <person name="Hausmann R."/>
            <person name="Lomprez F."/>
            <person name="Vandenbogaert M."/>
            <person name="Manuguerra J.C."/>
            <person name="Grimont P.A."/>
        </authorList>
    </citation>
    <scope>NUCLEOTIDE SEQUENCE [LARGE SCALE GENOMIC DNA]</scope>
    <source>
        <strain evidence="10 11">DSM 100043</strain>
    </source>
</reference>
<dbReference type="Pfam" id="PF11734">
    <property type="entry name" value="TilS_C"/>
    <property type="match status" value="1"/>
</dbReference>
<evidence type="ECO:0000256" key="7">
    <source>
        <dbReference type="ARBA" id="ARBA00048539"/>
    </source>
</evidence>
<dbReference type="AlphaFoldDB" id="A0A1X0WAR7"/>
<proteinExistence type="inferred from homology"/>
<keyword evidence="2 8" id="KW-0963">Cytoplasm</keyword>
<dbReference type="RefSeq" id="WP_084913161.1">
    <property type="nucleotide sequence ID" value="NZ_MRWE01000041.1"/>
</dbReference>
<comment type="domain">
    <text evidence="8">The N-terminal region contains the highly conserved SGGXDS motif, predicted to be a P-loop motif involved in ATP binding.</text>
</comment>
<comment type="function">
    <text evidence="8">Ligates lysine onto the cytidine present at position 34 of the AUA codon-specific tRNA(Ile) that contains the anticodon CAU, in an ATP-dependent manner. Cytidine is converted to lysidine, thus changing the amino acid specificity of the tRNA from methionine to isoleucine.</text>
</comment>
<dbReference type="InterPro" id="IPR012795">
    <property type="entry name" value="tRNA_Ile_lys_synt_N"/>
</dbReference>
<evidence type="ECO:0000259" key="9">
    <source>
        <dbReference type="SMART" id="SM00977"/>
    </source>
</evidence>
<evidence type="ECO:0000256" key="1">
    <source>
        <dbReference type="ARBA" id="ARBA00004496"/>
    </source>
</evidence>
<dbReference type="InterPro" id="IPR012796">
    <property type="entry name" value="Lysidine-tRNA-synth_C"/>
</dbReference>
<name>A0A1X0WAR7_9GAMM</name>
<dbReference type="InterPro" id="IPR014729">
    <property type="entry name" value="Rossmann-like_a/b/a_fold"/>
</dbReference>
<dbReference type="InterPro" id="IPR015262">
    <property type="entry name" value="tRNA_Ile_lys_synt_subst-bd"/>
</dbReference>
<comment type="caution">
    <text evidence="10">The sequence shown here is derived from an EMBL/GenBank/DDBJ whole genome shotgun (WGS) entry which is preliminary data.</text>
</comment>
<accession>A0A1X0WAR7</accession>
<dbReference type="Gene3D" id="3.40.50.620">
    <property type="entry name" value="HUPs"/>
    <property type="match status" value="1"/>
</dbReference>
<dbReference type="EMBL" id="MRWE01000041">
    <property type="protein sequence ID" value="ORJ23841.1"/>
    <property type="molecule type" value="Genomic_DNA"/>
</dbReference>
<keyword evidence="4 8" id="KW-0819">tRNA processing</keyword>
<comment type="subcellular location">
    <subcellularLocation>
        <location evidence="1 8">Cytoplasm</location>
    </subcellularLocation>
</comment>
<feature type="domain" description="Lysidine-tRNA(Ile) synthetase C-terminal" evidence="9">
    <location>
        <begin position="361"/>
        <end position="434"/>
    </location>
</feature>
<dbReference type="SMART" id="SM00977">
    <property type="entry name" value="TilS_C"/>
    <property type="match status" value="1"/>
</dbReference>
<dbReference type="SUPFAM" id="SSF52402">
    <property type="entry name" value="Adenine nucleotide alpha hydrolases-like"/>
    <property type="match status" value="1"/>
</dbReference>
<keyword evidence="5 8" id="KW-0547">Nucleotide-binding</keyword>
<dbReference type="Proteomes" id="UP000192536">
    <property type="component" value="Unassembled WGS sequence"/>
</dbReference>
<evidence type="ECO:0000256" key="8">
    <source>
        <dbReference type="HAMAP-Rule" id="MF_01161"/>
    </source>
</evidence>
<dbReference type="EC" id="6.3.4.19" evidence="8"/>
<evidence type="ECO:0000256" key="3">
    <source>
        <dbReference type="ARBA" id="ARBA00022598"/>
    </source>
</evidence>
<feature type="binding site" evidence="8">
    <location>
        <begin position="21"/>
        <end position="26"/>
    </location>
    <ligand>
        <name>ATP</name>
        <dbReference type="ChEBI" id="CHEBI:30616"/>
    </ligand>
</feature>
<dbReference type="InterPro" id="IPR011063">
    <property type="entry name" value="TilS/TtcA_N"/>
</dbReference>
<dbReference type="Pfam" id="PF01171">
    <property type="entry name" value="ATP_bind_3"/>
    <property type="match status" value="1"/>
</dbReference>
<dbReference type="STRING" id="1646377.BS640_19235"/>
<keyword evidence="11" id="KW-1185">Reference proteome</keyword>
<evidence type="ECO:0000313" key="11">
    <source>
        <dbReference type="Proteomes" id="UP000192536"/>
    </source>
</evidence>
<dbReference type="HAMAP" id="MF_01161">
    <property type="entry name" value="tRNA_Ile_lys_synt"/>
    <property type="match status" value="1"/>
</dbReference>
<keyword evidence="3 8" id="KW-0436">Ligase</keyword>
<dbReference type="GO" id="GO:0005524">
    <property type="term" value="F:ATP binding"/>
    <property type="evidence" value="ECO:0007669"/>
    <property type="project" value="UniProtKB-UniRule"/>
</dbReference>
<evidence type="ECO:0000256" key="2">
    <source>
        <dbReference type="ARBA" id="ARBA00022490"/>
    </source>
</evidence>
<comment type="similarity">
    <text evidence="8">Belongs to the tRNA(Ile)-lysidine synthase family.</text>
</comment>